<dbReference type="InterPro" id="IPR013024">
    <property type="entry name" value="GGCT-like"/>
</dbReference>
<dbReference type="AlphaFoldDB" id="A0A2U1V0L5"/>
<organism evidence="2 3">
    <name type="scientific">Teichococcus aestuarii</name>
    <dbReference type="NCBI Taxonomy" id="568898"/>
    <lineage>
        <taxon>Bacteria</taxon>
        <taxon>Pseudomonadati</taxon>
        <taxon>Pseudomonadota</taxon>
        <taxon>Alphaproteobacteria</taxon>
        <taxon>Acetobacterales</taxon>
        <taxon>Roseomonadaceae</taxon>
        <taxon>Roseomonas</taxon>
    </lineage>
</organism>
<evidence type="ECO:0000259" key="1">
    <source>
        <dbReference type="Pfam" id="PF06094"/>
    </source>
</evidence>
<sequence length="143" mass="16061">MSRVRTPDTESLSRGLRPLDRRICSGGLRSPETGIRGSLFLYGTLLEARTLARQSGDGTLHRRAIPAMLHGYRRGRLRGTPFPTLLPDPGGHVQGLLIRPKAKALARLHAYEGPPYRLVPLRVETRRGIRWARAWAVPRWRAA</sequence>
<dbReference type="Pfam" id="PF06094">
    <property type="entry name" value="GGACT"/>
    <property type="match status" value="1"/>
</dbReference>
<dbReference type="InterPro" id="IPR036568">
    <property type="entry name" value="GGCT-like_sf"/>
</dbReference>
<dbReference type="Gene3D" id="3.10.490.10">
    <property type="entry name" value="Gamma-glutamyl cyclotransferase-like"/>
    <property type="match status" value="1"/>
</dbReference>
<evidence type="ECO:0000313" key="2">
    <source>
        <dbReference type="EMBL" id="PWC27445.1"/>
    </source>
</evidence>
<dbReference type="SUPFAM" id="SSF110857">
    <property type="entry name" value="Gamma-glutamyl cyclotransferase-like"/>
    <property type="match status" value="1"/>
</dbReference>
<gene>
    <name evidence="2" type="ORF">CR165_17630</name>
</gene>
<proteinExistence type="predicted"/>
<dbReference type="Proteomes" id="UP000245048">
    <property type="component" value="Unassembled WGS sequence"/>
</dbReference>
<dbReference type="OrthoDB" id="8478759at2"/>
<evidence type="ECO:0000313" key="3">
    <source>
        <dbReference type="Proteomes" id="UP000245048"/>
    </source>
</evidence>
<keyword evidence="3" id="KW-1185">Reference proteome</keyword>
<reference evidence="3" key="1">
    <citation type="submission" date="2017-10" db="EMBL/GenBank/DDBJ databases">
        <authorList>
            <person name="Toshchakov S.V."/>
            <person name="Goeva M.A."/>
        </authorList>
    </citation>
    <scope>NUCLEOTIDE SEQUENCE [LARGE SCALE GENOMIC DNA]</scope>
    <source>
        <strain evidence="3">JR1/69-1-13</strain>
    </source>
</reference>
<accession>A0A2U1V0L5</accession>
<comment type="caution">
    <text evidence="2">The sequence shown here is derived from an EMBL/GenBank/DDBJ whole genome shotgun (WGS) entry which is preliminary data.</text>
</comment>
<feature type="domain" description="Gamma-glutamylcyclotransferase AIG2-like" evidence="1">
    <location>
        <begin position="39"/>
        <end position="135"/>
    </location>
</feature>
<dbReference type="EMBL" id="PDOA01000014">
    <property type="protein sequence ID" value="PWC27445.1"/>
    <property type="molecule type" value="Genomic_DNA"/>
</dbReference>
<protein>
    <recommendedName>
        <fullName evidence="1">Gamma-glutamylcyclotransferase AIG2-like domain-containing protein</fullName>
    </recommendedName>
</protein>
<dbReference type="InterPro" id="IPR009288">
    <property type="entry name" value="AIG2-like_dom"/>
</dbReference>
<dbReference type="CDD" id="cd06661">
    <property type="entry name" value="GGCT_like"/>
    <property type="match status" value="1"/>
</dbReference>
<name>A0A2U1V0L5_9PROT</name>